<dbReference type="AlphaFoldDB" id="A0A4Q2RET7"/>
<keyword evidence="2" id="KW-1185">Reference proteome</keyword>
<proteinExistence type="predicted"/>
<dbReference type="EMBL" id="QYBC01000005">
    <property type="protein sequence ID" value="RYB06100.1"/>
    <property type="molecule type" value="Genomic_DNA"/>
</dbReference>
<gene>
    <name evidence="1" type="ORF">D3272_07895</name>
</gene>
<comment type="caution">
    <text evidence="1">The sequence shown here is derived from an EMBL/GenBank/DDBJ whole genome shotgun (WGS) entry which is preliminary data.</text>
</comment>
<reference evidence="1 2" key="2">
    <citation type="submission" date="2019-02" db="EMBL/GenBank/DDBJ databases">
        <title>'Lichenibacterium ramalinii' gen. nov. sp. nov., 'Lichenibacterium minor' gen. nov. sp. nov.</title>
        <authorList>
            <person name="Pankratov T."/>
        </authorList>
    </citation>
    <scope>NUCLEOTIDE SEQUENCE [LARGE SCALE GENOMIC DNA]</scope>
    <source>
        <strain evidence="1 2">RmlP001</strain>
    </source>
</reference>
<reference evidence="1 2" key="1">
    <citation type="submission" date="2018-09" db="EMBL/GenBank/DDBJ databases">
        <authorList>
            <person name="Grouzdev D.S."/>
            <person name="Krutkina M.S."/>
        </authorList>
    </citation>
    <scope>NUCLEOTIDE SEQUENCE [LARGE SCALE GENOMIC DNA]</scope>
    <source>
        <strain evidence="1 2">RmlP001</strain>
    </source>
</reference>
<sequence length="289" mass="32946">MFFTNLETLPKIGTFDIAEFFSRIGVEVITLRTVRRLGSAKVKTWNNQFFILDIIEHLASRTDFETVMVLDADCVWVRSPDAMVFDVRRRGILSLSQPYPESFAINGVTRPDMMRAAALLAGRPLPCVPHYSGGELFAATAARVKDVWRTAEPMWQRLLDAAPGEITVTEEGQFLSIIYEFLDVPVGTADPHCRRLWTALRLNNVSMEDKDSSRCVWHLPMEKKTGFADLFRAIGQNDSWVWTTDPDGLREIIAKTMGIPRRSGKQWLMQVAARAEFYREKLDKRARTS</sequence>
<name>A0A4Q2RET7_9HYPH</name>
<organism evidence="1 2">
    <name type="scientific">Lichenibacterium ramalinae</name>
    <dbReference type="NCBI Taxonomy" id="2316527"/>
    <lineage>
        <taxon>Bacteria</taxon>
        <taxon>Pseudomonadati</taxon>
        <taxon>Pseudomonadota</taxon>
        <taxon>Alphaproteobacteria</taxon>
        <taxon>Hyphomicrobiales</taxon>
        <taxon>Lichenihabitantaceae</taxon>
        <taxon>Lichenibacterium</taxon>
    </lineage>
</organism>
<protein>
    <recommendedName>
        <fullName evidence="3">Nucleotide-diphospho-sugar transferase domain-containing protein</fullName>
    </recommendedName>
</protein>
<evidence type="ECO:0008006" key="3">
    <source>
        <dbReference type="Google" id="ProtNLM"/>
    </source>
</evidence>
<evidence type="ECO:0000313" key="1">
    <source>
        <dbReference type="EMBL" id="RYB06100.1"/>
    </source>
</evidence>
<dbReference type="Proteomes" id="UP000289411">
    <property type="component" value="Unassembled WGS sequence"/>
</dbReference>
<evidence type="ECO:0000313" key="2">
    <source>
        <dbReference type="Proteomes" id="UP000289411"/>
    </source>
</evidence>
<accession>A0A4Q2RET7</accession>